<keyword evidence="4" id="KW-1185">Reference proteome</keyword>
<dbReference type="Pfam" id="PF20584">
    <property type="entry name" value="DUF6787"/>
    <property type="match status" value="1"/>
</dbReference>
<evidence type="ECO:0000256" key="1">
    <source>
        <dbReference type="SAM" id="Phobius"/>
    </source>
</evidence>
<gene>
    <name evidence="3" type="ORF">SAMN06265219_106116</name>
</gene>
<evidence type="ECO:0000313" key="3">
    <source>
        <dbReference type="EMBL" id="SMO63135.1"/>
    </source>
</evidence>
<keyword evidence="1" id="KW-1133">Transmembrane helix</keyword>
<evidence type="ECO:0000313" key="4">
    <source>
        <dbReference type="Proteomes" id="UP000317557"/>
    </source>
</evidence>
<dbReference type="AlphaFoldDB" id="A0A521CUN8"/>
<name>A0A521CUN8_9BACT</name>
<keyword evidence="1" id="KW-0812">Transmembrane</keyword>
<dbReference type="OrthoDB" id="1151370at2"/>
<feature type="transmembrane region" description="Helical" evidence="1">
    <location>
        <begin position="16"/>
        <end position="36"/>
    </location>
</feature>
<evidence type="ECO:0000259" key="2">
    <source>
        <dbReference type="Pfam" id="PF20584"/>
    </source>
</evidence>
<accession>A0A521CUN8</accession>
<reference evidence="3 4" key="1">
    <citation type="submission" date="2017-05" db="EMBL/GenBank/DDBJ databases">
        <authorList>
            <person name="Varghese N."/>
            <person name="Submissions S."/>
        </authorList>
    </citation>
    <scope>NUCLEOTIDE SEQUENCE [LARGE SCALE GENOMIC DNA]</scope>
    <source>
        <strain evidence="3 4">DSM 21985</strain>
    </source>
</reference>
<feature type="transmembrane region" description="Helical" evidence="1">
    <location>
        <begin position="56"/>
        <end position="88"/>
    </location>
</feature>
<sequence>MQIVEKLKSRWGIQSNWQVLIIMAVFSFAGMTVVFARKWAFNFLGVVESDPFWFKAVLWILLIFPLYNILLLAYGTLLGQFDFFWAFFKRSIGRFIPTKSGS</sequence>
<keyword evidence="1" id="KW-0472">Membrane</keyword>
<dbReference type="InterPro" id="IPR046714">
    <property type="entry name" value="DUF6787"/>
</dbReference>
<organism evidence="3 4">
    <name type="scientific">Gracilimonas mengyeensis</name>
    <dbReference type="NCBI Taxonomy" id="1302730"/>
    <lineage>
        <taxon>Bacteria</taxon>
        <taxon>Pseudomonadati</taxon>
        <taxon>Balneolota</taxon>
        <taxon>Balneolia</taxon>
        <taxon>Balneolales</taxon>
        <taxon>Balneolaceae</taxon>
        <taxon>Gracilimonas</taxon>
    </lineage>
</organism>
<protein>
    <recommendedName>
        <fullName evidence="2">DUF6787 domain-containing protein</fullName>
    </recommendedName>
</protein>
<dbReference type="EMBL" id="FXTP01000006">
    <property type="protein sequence ID" value="SMO63135.1"/>
    <property type="molecule type" value="Genomic_DNA"/>
</dbReference>
<dbReference type="Proteomes" id="UP000317557">
    <property type="component" value="Unassembled WGS sequence"/>
</dbReference>
<proteinExistence type="predicted"/>
<dbReference type="RefSeq" id="WP_142454144.1">
    <property type="nucleotide sequence ID" value="NZ_FXTP01000006.1"/>
</dbReference>
<feature type="domain" description="DUF6787" evidence="2">
    <location>
        <begin position="21"/>
        <end position="96"/>
    </location>
</feature>